<dbReference type="AlphaFoldDB" id="A0A9P6UR98"/>
<dbReference type="InterPro" id="IPR011993">
    <property type="entry name" value="PH-like_dom_sf"/>
</dbReference>
<dbReference type="GO" id="GO:0097038">
    <property type="term" value="C:perinuclear endoplasmic reticulum"/>
    <property type="evidence" value="ECO:0007669"/>
    <property type="project" value="TreeGrafter"/>
</dbReference>
<feature type="compositionally biased region" description="Low complexity" evidence="5">
    <location>
        <begin position="156"/>
        <end position="172"/>
    </location>
</feature>
<evidence type="ECO:0000313" key="9">
    <source>
        <dbReference type="Proteomes" id="UP000823405"/>
    </source>
</evidence>
<dbReference type="GO" id="GO:0035621">
    <property type="term" value="P:ER to Golgi ceramide transport"/>
    <property type="evidence" value="ECO:0007669"/>
    <property type="project" value="TreeGrafter"/>
</dbReference>
<comment type="caution">
    <text evidence="8">The sequence shown here is derived from an EMBL/GenBank/DDBJ whole genome shotgun (WGS) entry which is preliminary data.</text>
</comment>
<gene>
    <name evidence="8" type="primary">OSBPL3</name>
    <name evidence="8" type="ORF">BGZ97_007126</name>
</gene>
<dbReference type="GO" id="GO:0030011">
    <property type="term" value="P:maintenance of cell polarity"/>
    <property type="evidence" value="ECO:0007669"/>
    <property type="project" value="TreeGrafter"/>
</dbReference>
<dbReference type="Gene3D" id="3.30.70.3490">
    <property type="match status" value="1"/>
</dbReference>
<dbReference type="GO" id="GO:0005886">
    <property type="term" value="C:plasma membrane"/>
    <property type="evidence" value="ECO:0007669"/>
    <property type="project" value="TreeGrafter"/>
</dbReference>
<feature type="domain" description="GOLD" evidence="7">
    <location>
        <begin position="1"/>
        <end position="248"/>
    </location>
</feature>
<dbReference type="GO" id="GO:0120009">
    <property type="term" value="P:intermembrane lipid transfer"/>
    <property type="evidence" value="ECO:0007669"/>
    <property type="project" value="UniProtKB-ARBA"/>
</dbReference>
<dbReference type="GO" id="GO:0006887">
    <property type="term" value="P:exocytosis"/>
    <property type="evidence" value="ECO:0007669"/>
    <property type="project" value="TreeGrafter"/>
</dbReference>
<dbReference type="PROSITE" id="PS50003">
    <property type="entry name" value="PH_DOMAIN"/>
    <property type="match status" value="1"/>
</dbReference>
<dbReference type="GO" id="GO:0032934">
    <property type="term" value="F:sterol binding"/>
    <property type="evidence" value="ECO:0007669"/>
    <property type="project" value="TreeGrafter"/>
</dbReference>
<feature type="region of interest" description="Disordered" evidence="5">
    <location>
        <begin position="60"/>
        <end position="181"/>
    </location>
</feature>
<dbReference type="InterPro" id="IPR000648">
    <property type="entry name" value="Oxysterol-bd"/>
</dbReference>
<evidence type="ECO:0000256" key="1">
    <source>
        <dbReference type="ARBA" id="ARBA00008842"/>
    </source>
</evidence>
<dbReference type="SUPFAM" id="SSF101576">
    <property type="entry name" value="Supernatant protein factor (SPF), C-terminal domain"/>
    <property type="match status" value="1"/>
</dbReference>
<dbReference type="GO" id="GO:0005829">
    <property type="term" value="C:cytosol"/>
    <property type="evidence" value="ECO:0007669"/>
    <property type="project" value="TreeGrafter"/>
</dbReference>
<dbReference type="Pfam" id="PF01237">
    <property type="entry name" value="Oxysterol_BP"/>
    <property type="match status" value="1"/>
</dbReference>
<dbReference type="InterPro" id="IPR036598">
    <property type="entry name" value="GOLD_dom_sf"/>
</dbReference>
<dbReference type="Gene3D" id="2.40.160.120">
    <property type="match status" value="1"/>
</dbReference>
<dbReference type="GO" id="GO:0032541">
    <property type="term" value="C:cortical endoplasmic reticulum"/>
    <property type="evidence" value="ECO:0007669"/>
    <property type="project" value="TreeGrafter"/>
</dbReference>
<feature type="domain" description="PH" evidence="6">
    <location>
        <begin position="259"/>
        <end position="350"/>
    </location>
</feature>
<evidence type="ECO:0000256" key="5">
    <source>
        <dbReference type="SAM" id="MobiDB-lite"/>
    </source>
</evidence>
<evidence type="ECO:0000259" key="7">
    <source>
        <dbReference type="PROSITE" id="PS50866"/>
    </source>
</evidence>
<evidence type="ECO:0000256" key="4">
    <source>
        <dbReference type="ARBA" id="ARBA00023121"/>
    </source>
</evidence>
<dbReference type="GO" id="GO:0006897">
    <property type="term" value="P:endocytosis"/>
    <property type="evidence" value="ECO:0007669"/>
    <property type="project" value="TreeGrafter"/>
</dbReference>
<dbReference type="SUPFAM" id="SSF144000">
    <property type="entry name" value="Oxysterol-binding protein-like"/>
    <property type="match status" value="1"/>
</dbReference>
<comment type="similarity">
    <text evidence="1">Belongs to the OSBP family.</text>
</comment>
<dbReference type="FunFam" id="2.40.160.120:FF:000001">
    <property type="entry name" value="Oxysterol-binding protein"/>
    <property type="match status" value="1"/>
</dbReference>
<accession>A0A9P6UR98</accession>
<evidence type="ECO:0000256" key="2">
    <source>
        <dbReference type="ARBA" id="ARBA00022448"/>
    </source>
</evidence>
<dbReference type="Gene3D" id="2.60.120.680">
    <property type="entry name" value="GOLD domain"/>
    <property type="match status" value="2"/>
</dbReference>
<feature type="compositionally biased region" description="Low complexity" evidence="5">
    <location>
        <begin position="80"/>
        <end position="89"/>
    </location>
</feature>
<reference evidence="8" key="1">
    <citation type="journal article" date="2020" name="Fungal Divers.">
        <title>Resolving the Mortierellaceae phylogeny through synthesis of multi-gene phylogenetics and phylogenomics.</title>
        <authorList>
            <person name="Vandepol N."/>
            <person name="Liber J."/>
            <person name="Desiro A."/>
            <person name="Na H."/>
            <person name="Kennedy M."/>
            <person name="Barry K."/>
            <person name="Grigoriev I.V."/>
            <person name="Miller A.N."/>
            <person name="O'Donnell K."/>
            <person name="Stajich J.E."/>
            <person name="Bonito G."/>
        </authorList>
    </citation>
    <scope>NUCLEOTIDE SEQUENCE</scope>
    <source>
        <strain evidence="8">NVP60</strain>
    </source>
</reference>
<keyword evidence="4" id="KW-0446">Lipid-binding</keyword>
<evidence type="ECO:0000259" key="6">
    <source>
        <dbReference type="PROSITE" id="PS50003"/>
    </source>
</evidence>
<dbReference type="Gene3D" id="2.30.29.30">
    <property type="entry name" value="Pleckstrin-homology domain (PH domain)/Phosphotyrosine-binding domain (PTB)"/>
    <property type="match status" value="1"/>
</dbReference>
<dbReference type="PROSITE" id="PS50866">
    <property type="entry name" value="GOLD"/>
    <property type="match status" value="1"/>
</dbReference>
<dbReference type="InterPro" id="IPR037239">
    <property type="entry name" value="OSBP_sf"/>
</dbReference>
<evidence type="ECO:0000313" key="8">
    <source>
        <dbReference type="EMBL" id="KAG0316268.1"/>
    </source>
</evidence>
<feature type="compositionally biased region" description="Acidic residues" evidence="5">
    <location>
        <begin position="603"/>
        <end position="624"/>
    </location>
</feature>
<keyword evidence="3" id="KW-0445">Lipid transport</keyword>
<dbReference type="GO" id="GO:0034727">
    <property type="term" value="P:piecemeal microautophagy of the nucleus"/>
    <property type="evidence" value="ECO:0007669"/>
    <property type="project" value="TreeGrafter"/>
</dbReference>
<feature type="region of interest" description="Disordered" evidence="5">
    <location>
        <begin position="595"/>
        <end position="654"/>
    </location>
</feature>
<dbReference type="OrthoDB" id="1854502at2759"/>
<dbReference type="SUPFAM" id="SSF50729">
    <property type="entry name" value="PH domain-like"/>
    <property type="match status" value="1"/>
</dbReference>
<dbReference type="PANTHER" id="PTHR10972">
    <property type="entry name" value="OXYSTEROL-BINDING PROTEIN-RELATED"/>
    <property type="match status" value="1"/>
</dbReference>
<dbReference type="InterPro" id="IPR041680">
    <property type="entry name" value="PH_8"/>
</dbReference>
<keyword evidence="9" id="KW-1185">Reference proteome</keyword>
<dbReference type="InterPro" id="IPR009038">
    <property type="entry name" value="GOLD_dom"/>
</dbReference>
<feature type="compositionally biased region" description="Low complexity" evidence="5">
    <location>
        <begin position="416"/>
        <end position="433"/>
    </location>
</feature>
<dbReference type="InterPro" id="IPR001849">
    <property type="entry name" value="PH_domain"/>
</dbReference>
<dbReference type="SMART" id="SM00233">
    <property type="entry name" value="PH"/>
    <property type="match status" value="1"/>
</dbReference>
<organism evidence="8 9">
    <name type="scientific">Linnemannia gamsii</name>
    <dbReference type="NCBI Taxonomy" id="64522"/>
    <lineage>
        <taxon>Eukaryota</taxon>
        <taxon>Fungi</taxon>
        <taxon>Fungi incertae sedis</taxon>
        <taxon>Mucoromycota</taxon>
        <taxon>Mortierellomycotina</taxon>
        <taxon>Mortierellomycetes</taxon>
        <taxon>Mortierellales</taxon>
        <taxon>Mortierellaceae</taxon>
        <taxon>Linnemannia</taxon>
    </lineage>
</organism>
<dbReference type="EMBL" id="JAAAIN010000316">
    <property type="protein sequence ID" value="KAG0316268.1"/>
    <property type="molecule type" value="Genomic_DNA"/>
</dbReference>
<proteinExistence type="inferred from homology"/>
<sequence length="1032" mass="116099">MQEIEVPARDVFQHYVHVDQADKTLVWWFSTKKKNISFGLFFRKSSSVPAQLKSNTLAPSITSVSPGAINRPESIHSSRHGQGPSSSSSSGGGSGHHNNNNNPQQYFKDSALSTSPTKSSHISNYASSRASVDSLSDDEDQHHGHGGGFAEGLGTNQQNPSQSSLPSNSQPSARRKKTVAKFKDPDLIEILPIQHYDSSSGTIRGEFTVKEAGSYVIVFGKWSDRDNDFLDNSFSIHTSKRLTFFVALEERGPKPAPQPSEMSGWLLKKKRKRMQGWAKRWFKIDNGILSYYKTPDTPCRGKVHLVLSTVTVSQASNMIHIDSGTMLYHLKALTVEDYTDWTKAIKTFKNAEQRAAAQDTVHRMTQRDSSQKRAYLRNSWVGTSSGNSNDLDQLKELMSAMDAGFLEIKDQLDSIRVPSESSSPVSSTHSQRSPTQRERQSSVDNNSPPNNKFKINKFIPSLQRTTSDNSVASSNASVESIHARLQASFNKLKSDKEKAFELMRSEMEKWEKNEKQFRQMLSDTDTFSSVRGGPGDKSTLSRHTTVEEAYIAHTRTSMTSDRTHSFTSSITGSDIFYDADDAILTADLSSADLSDLEGAGFDDQADDHDDGSSDEDDESSEEPVMETQVSEAPPKQDHNSKEEADELPIVRRTTLPAPVSGEDISLLSILRKNVGKDLSTVAMPVSLNEPINVLQRLCEELEYSELLDKAAGLADSLDRLVYVAAFAVSGYSTSQWRAARKPFNPLHGETFEYVSPEKGFKFISEKVSHYPPIMACHAESVHNWTFSMDSRAKTKFWGKSMELMPNGTIHIHFPKTGDHYTISKPTTWMRNLMAGTKYLEHTGDMKIINHTTRETCVLTFKESSFFAGTKHELSGHVMTANGAKKRTLQGRWSESLMEEVAPNKLERLWKCNSPPANHEKYYGFTEFTTQLNELTKGLENKLPKTDTRFRPDQSLFERGLVEQADQEKLRVEQKQRELRKAMESRGEQWEVRWFEKAADPQTEDPEGQTWRYKGGYWEARETGQWNEKVALW</sequence>
<feature type="compositionally biased region" description="Polar residues" evidence="5">
    <location>
        <begin position="103"/>
        <end position="134"/>
    </location>
</feature>
<feature type="region of interest" description="Disordered" evidence="5">
    <location>
        <begin position="416"/>
        <end position="455"/>
    </location>
</feature>
<dbReference type="Proteomes" id="UP000823405">
    <property type="component" value="Unassembled WGS sequence"/>
</dbReference>
<dbReference type="PANTHER" id="PTHR10972:SF203">
    <property type="entry name" value="OXYSTEROL-BINDING PROTEIN HOMOLOG 3"/>
    <property type="match status" value="1"/>
</dbReference>
<dbReference type="Pfam" id="PF15409">
    <property type="entry name" value="PH_8"/>
    <property type="match status" value="1"/>
</dbReference>
<evidence type="ECO:0000256" key="3">
    <source>
        <dbReference type="ARBA" id="ARBA00023055"/>
    </source>
</evidence>
<name>A0A9P6UR98_9FUNG</name>
<protein>
    <submittedName>
        <fullName evidence="8">Oxysterol-binding protein- protein 3</fullName>
    </submittedName>
</protein>
<keyword evidence="2" id="KW-0813">Transport</keyword>